<evidence type="ECO:0000256" key="1">
    <source>
        <dbReference type="SAM" id="MobiDB-lite"/>
    </source>
</evidence>
<reference evidence="2" key="2">
    <citation type="submission" date="2015-06" db="UniProtKB">
        <authorList>
            <consortium name="EnsemblMetazoa"/>
        </authorList>
    </citation>
    <scope>IDENTIFICATION</scope>
</reference>
<feature type="region of interest" description="Disordered" evidence="1">
    <location>
        <begin position="68"/>
        <end position="103"/>
    </location>
</feature>
<protein>
    <submittedName>
        <fullName evidence="2">Uncharacterized protein</fullName>
    </submittedName>
</protein>
<dbReference type="HOGENOM" id="CLU_1134675_0_0_1"/>
<keyword evidence="3" id="KW-1185">Reference proteome</keyword>
<dbReference type="STRING" id="36166.T1GDS7"/>
<reference evidence="3" key="1">
    <citation type="submission" date="2013-02" db="EMBL/GenBank/DDBJ databases">
        <authorList>
            <person name="Hughes D."/>
        </authorList>
    </citation>
    <scope>NUCLEOTIDE SEQUENCE</scope>
    <source>
        <strain>Durham</strain>
        <strain evidence="3">NC isolate 2 -- Noor lab</strain>
    </source>
</reference>
<name>T1GDS7_MEGSC</name>
<evidence type="ECO:0000313" key="3">
    <source>
        <dbReference type="Proteomes" id="UP000015102"/>
    </source>
</evidence>
<proteinExistence type="predicted"/>
<organism evidence="2 3">
    <name type="scientific">Megaselia scalaris</name>
    <name type="common">Humpbacked fly</name>
    <name type="synonym">Phora scalaris</name>
    <dbReference type="NCBI Taxonomy" id="36166"/>
    <lineage>
        <taxon>Eukaryota</taxon>
        <taxon>Metazoa</taxon>
        <taxon>Ecdysozoa</taxon>
        <taxon>Arthropoda</taxon>
        <taxon>Hexapoda</taxon>
        <taxon>Insecta</taxon>
        <taxon>Pterygota</taxon>
        <taxon>Neoptera</taxon>
        <taxon>Endopterygota</taxon>
        <taxon>Diptera</taxon>
        <taxon>Brachycera</taxon>
        <taxon>Muscomorpha</taxon>
        <taxon>Platypezoidea</taxon>
        <taxon>Phoridae</taxon>
        <taxon>Megaseliini</taxon>
        <taxon>Megaselia</taxon>
    </lineage>
</organism>
<dbReference type="EnsemblMetazoa" id="MESCA001473-RA">
    <property type="protein sequence ID" value="MESCA001473-PA"/>
    <property type="gene ID" value="MESCA001473"/>
</dbReference>
<sequence length="245" mass="27661">MSSTSINTCHDSCHDREIQDIIHKQQCCSSRTELAQYFAEDLYGSSRRPSSCCSNSEYCYHTDSTSLYGSKSSLSRNNSIRSTSRVERTSSKRRSGQHGNHMRQQPYNSLRALNSSQPNSQFGSLTSIFDKAQNAGNNHHDPNGQKMILSPSKVTIEHTSTKEHVNWTFFPDEGNEGHQHQHYPRSMKYRSEHNSSPLHIRGGASTGGADFEYEDSTIIFLIKKVRRHTTIVAAVATTTYNVIRI</sequence>
<accession>T1GDS7</accession>
<dbReference type="AlphaFoldDB" id="T1GDS7"/>
<dbReference type="EMBL" id="CAQQ02172953">
    <property type="status" value="NOT_ANNOTATED_CDS"/>
    <property type="molecule type" value="Genomic_DNA"/>
</dbReference>
<dbReference type="Proteomes" id="UP000015102">
    <property type="component" value="Unassembled WGS sequence"/>
</dbReference>
<evidence type="ECO:0000313" key="2">
    <source>
        <dbReference type="EnsemblMetazoa" id="MESCA001473-PA"/>
    </source>
</evidence>